<sequence>MATILVGSAQEKFIVHQELLCSKSEYFAKALTGTFEESQTGIVKLEDVSPFLFRIFVTWLYSGKLAYTVVDDSSNIDQDFGSLDGGFNPAIIKASDLNCEDVMTWPEQAFVALYILADRLDVKALRSTTIDILIEFFQEKRNSAMSAGTYRYINSNTTAASPLRKLVLDRLIYGVRYSSEDLAFWKALPHDMVVTVLIELARRIPSELCSSCHSKKPSYNSIALDDDHSCKDKDTAPYKADPCFYHEHADEEEKKACRARRNPVTFG</sequence>
<dbReference type="Proteomes" id="UP000745764">
    <property type="component" value="Unassembled WGS sequence"/>
</dbReference>
<dbReference type="SUPFAM" id="SSF54695">
    <property type="entry name" value="POZ domain"/>
    <property type="match status" value="1"/>
</dbReference>
<dbReference type="EMBL" id="CAINUL010000015">
    <property type="protein sequence ID" value="CAD0112566.1"/>
    <property type="molecule type" value="Genomic_DNA"/>
</dbReference>
<feature type="domain" description="BTB" evidence="1">
    <location>
        <begin position="1"/>
        <end position="69"/>
    </location>
</feature>
<protein>
    <recommendedName>
        <fullName evidence="1">BTB domain-containing protein</fullName>
    </recommendedName>
</protein>
<dbReference type="InterPro" id="IPR011333">
    <property type="entry name" value="SKP1/BTB/POZ_sf"/>
</dbReference>
<reference evidence="2" key="1">
    <citation type="submission" date="2020-06" db="EMBL/GenBank/DDBJ databases">
        <authorList>
            <person name="Onetto C."/>
        </authorList>
    </citation>
    <scope>NUCLEOTIDE SEQUENCE</scope>
</reference>
<dbReference type="AlphaFoldDB" id="A0A9N8KQJ9"/>
<dbReference type="CDD" id="cd18186">
    <property type="entry name" value="BTB_POZ_ZBTB_KLHL-like"/>
    <property type="match status" value="1"/>
</dbReference>
<gene>
    <name evidence="2" type="ORF">AWRI4620_LOCUS6821</name>
</gene>
<keyword evidence="3" id="KW-1185">Reference proteome</keyword>
<evidence type="ECO:0000313" key="2">
    <source>
        <dbReference type="EMBL" id="CAD0112566.1"/>
    </source>
</evidence>
<comment type="caution">
    <text evidence="2">The sequence shown here is derived from an EMBL/GenBank/DDBJ whole genome shotgun (WGS) entry which is preliminary data.</text>
</comment>
<dbReference type="SMART" id="SM00225">
    <property type="entry name" value="BTB"/>
    <property type="match status" value="1"/>
</dbReference>
<dbReference type="OrthoDB" id="194443at2759"/>
<organism evidence="2 3">
    <name type="scientific">Aureobasidium uvarum</name>
    <dbReference type="NCBI Taxonomy" id="2773716"/>
    <lineage>
        <taxon>Eukaryota</taxon>
        <taxon>Fungi</taxon>
        <taxon>Dikarya</taxon>
        <taxon>Ascomycota</taxon>
        <taxon>Pezizomycotina</taxon>
        <taxon>Dothideomycetes</taxon>
        <taxon>Dothideomycetidae</taxon>
        <taxon>Dothideales</taxon>
        <taxon>Saccotheciaceae</taxon>
        <taxon>Aureobasidium</taxon>
    </lineage>
</organism>
<name>A0A9N8KQJ9_9PEZI</name>
<dbReference type="PANTHER" id="PTHR47843">
    <property type="entry name" value="BTB DOMAIN-CONTAINING PROTEIN-RELATED"/>
    <property type="match status" value="1"/>
</dbReference>
<evidence type="ECO:0000313" key="3">
    <source>
        <dbReference type="Proteomes" id="UP000745764"/>
    </source>
</evidence>
<dbReference type="Pfam" id="PF00651">
    <property type="entry name" value="BTB"/>
    <property type="match status" value="1"/>
</dbReference>
<dbReference type="PROSITE" id="PS50097">
    <property type="entry name" value="BTB"/>
    <property type="match status" value="1"/>
</dbReference>
<accession>A0A9N8KQJ9</accession>
<dbReference type="PANTHER" id="PTHR47843:SF2">
    <property type="entry name" value="BTB DOMAIN-CONTAINING PROTEIN"/>
    <property type="match status" value="1"/>
</dbReference>
<dbReference type="InterPro" id="IPR000210">
    <property type="entry name" value="BTB/POZ_dom"/>
</dbReference>
<proteinExistence type="predicted"/>
<dbReference type="Gene3D" id="3.30.710.10">
    <property type="entry name" value="Potassium Channel Kv1.1, Chain A"/>
    <property type="match status" value="1"/>
</dbReference>
<evidence type="ECO:0000259" key="1">
    <source>
        <dbReference type="PROSITE" id="PS50097"/>
    </source>
</evidence>